<gene>
    <name evidence="1" type="ORF">NTHI1209_01204</name>
</gene>
<name>A0A158SXK3_HAEIF</name>
<proteinExistence type="predicted"/>
<dbReference type="Proteomes" id="UP000050700">
    <property type="component" value="Unassembled WGS sequence"/>
</dbReference>
<sequence length="36" mass="4387">MTMTTVHRNIWRIDDISIEIYMGISYDDKKITKERI</sequence>
<reference evidence="1 2" key="1">
    <citation type="submission" date="2014-05" db="EMBL/GenBank/DDBJ databases">
        <title>Methylome analysis of the phasevarions of Haemophilus influenzae.</title>
        <authorList>
            <person name="Atack J.M."/>
            <person name="Fox K.L."/>
            <person name="Power P.M."/>
            <person name="Clark T."/>
            <person name="Jurcisek J."/>
            <person name="Korlach J."/>
            <person name="Bakaletz L.O."/>
            <person name="Jennings M.P."/>
        </authorList>
    </citation>
    <scope>NUCLEOTIDE SEQUENCE [LARGE SCALE GENOMIC DNA]</scope>
    <source>
        <strain evidence="1 2">1209</strain>
    </source>
</reference>
<dbReference type="EMBL" id="JMQP01000002">
    <property type="protein sequence ID" value="KIS35597.1"/>
    <property type="molecule type" value="Genomic_DNA"/>
</dbReference>
<dbReference type="PATRIC" id="fig|727.582.peg.1104"/>
<evidence type="ECO:0000313" key="2">
    <source>
        <dbReference type="Proteomes" id="UP000050700"/>
    </source>
</evidence>
<accession>A0A158SXK3</accession>
<dbReference type="AlphaFoldDB" id="A0A158SXK3"/>
<protein>
    <submittedName>
        <fullName evidence="1">Uncharacterized protein</fullName>
    </submittedName>
</protein>
<evidence type="ECO:0000313" key="1">
    <source>
        <dbReference type="EMBL" id="KIS35597.1"/>
    </source>
</evidence>
<organism evidence="1 2">
    <name type="scientific">Haemophilus influenzae</name>
    <dbReference type="NCBI Taxonomy" id="727"/>
    <lineage>
        <taxon>Bacteria</taxon>
        <taxon>Pseudomonadati</taxon>
        <taxon>Pseudomonadota</taxon>
        <taxon>Gammaproteobacteria</taxon>
        <taxon>Pasteurellales</taxon>
        <taxon>Pasteurellaceae</taxon>
        <taxon>Haemophilus</taxon>
    </lineage>
</organism>
<comment type="caution">
    <text evidence="1">The sequence shown here is derived from an EMBL/GenBank/DDBJ whole genome shotgun (WGS) entry which is preliminary data.</text>
</comment>